<evidence type="ECO:0000256" key="7">
    <source>
        <dbReference type="ARBA" id="ARBA00022970"/>
    </source>
</evidence>
<evidence type="ECO:0000256" key="1">
    <source>
        <dbReference type="ARBA" id="ARBA00003159"/>
    </source>
</evidence>
<dbReference type="GO" id="GO:0006865">
    <property type="term" value="P:amino acid transport"/>
    <property type="evidence" value="ECO:0007669"/>
    <property type="project" value="UniProtKB-KW"/>
</dbReference>
<evidence type="ECO:0000256" key="6">
    <source>
        <dbReference type="ARBA" id="ARBA00022692"/>
    </source>
</evidence>
<reference evidence="12 15" key="2">
    <citation type="submission" date="2018-06" db="EMBL/GenBank/DDBJ databases">
        <authorList>
            <consortium name="Pathogen Informatics"/>
            <person name="Doyle S."/>
        </authorList>
    </citation>
    <scope>NUCLEOTIDE SEQUENCE [LARGE SCALE GENOMIC DNA]</scope>
    <source>
        <strain evidence="12 15">NCTC12714</strain>
    </source>
</reference>
<evidence type="ECO:0000256" key="9">
    <source>
        <dbReference type="ARBA" id="ARBA00023136"/>
    </source>
</evidence>
<dbReference type="EMBL" id="UGJE01000002">
    <property type="protein sequence ID" value="STQ85862.1"/>
    <property type="molecule type" value="Genomic_DNA"/>
</dbReference>
<evidence type="ECO:0000256" key="10">
    <source>
        <dbReference type="RuleBase" id="RU363032"/>
    </source>
</evidence>
<dbReference type="PROSITE" id="PS50928">
    <property type="entry name" value="ABC_TM1"/>
    <property type="match status" value="1"/>
</dbReference>
<dbReference type="Pfam" id="PF00528">
    <property type="entry name" value="BPD_transp_1"/>
    <property type="match status" value="1"/>
</dbReference>
<feature type="transmembrane region" description="Helical" evidence="10">
    <location>
        <begin position="89"/>
        <end position="110"/>
    </location>
</feature>
<keyword evidence="5" id="KW-1003">Cell membrane</keyword>
<evidence type="ECO:0000256" key="3">
    <source>
        <dbReference type="ARBA" id="ARBA00010072"/>
    </source>
</evidence>
<evidence type="ECO:0000313" key="14">
    <source>
        <dbReference type="Proteomes" id="UP000029922"/>
    </source>
</evidence>
<dbReference type="SUPFAM" id="SSF161098">
    <property type="entry name" value="MetI-like"/>
    <property type="match status" value="1"/>
</dbReference>
<comment type="function">
    <text evidence="1">Part of the binding-protein-dependent transport system for glutamine; probably responsible for the translocation of the substrate across the membrane.</text>
</comment>
<dbReference type="GO" id="GO:0022857">
    <property type="term" value="F:transmembrane transporter activity"/>
    <property type="evidence" value="ECO:0007669"/>
    <property type="project" value="InterPro"/>
</dbReference>
<dbReference type="InterPro" id="IPR000515">
    <property type="entry name" value="MetI-like"/>
</dbReference>
<organism evidence="12 15">
    <name type="scientific">Helicobacter muridarum</name>
    <dbReference type="NCBI Taxonomy" id="216"/>
    <lineage>
        <taxon>Bacteria</taxon>
        <taxon>Pseudomonadati</taxon>
        <taxon>Campylobacterota</taxon>
        <taxon>Epsilonproteobacteria</taxon>
        <taxon>Campylobacterales</taxon>
        <taxon>Helicobacteraceae</taxon>
        <taxon>Helicobacter</taxon>
    </lineage>
</organism>
<dbReference type="EMBL" id="JRPD02000008">
    <property type="protein sequence ID" value="TLE00356.1"/>
    <property type="molecule type" value="Genomic_DNA"/>
</dbReference>
<dbReference type="PANTHER" id="PTHR30614">
    <property type="entry name" value="MEMBRANE COMPONENT OF AMINO ACID ABC TRANSPORTER"/>
    <property type="match status" value="1"/>
</dbReference>
<keyword evidence="7" id="KW-0029">Amino-acid transport</keyword>
<evidence type="ECO:0000313" key="15">
    <source>
        <dbReference type="Proteomes" id="UP000255139"/>
    </source>
</evidence>
<name>A0A099TYZ0_9HELI</name>
<dbReference type="AlphaFoldDB" id="A0A099TYZ0"/>
<dbReference type="RefSeq" id="WP_034557737.1">
    <property type="nucleotide sequence ID" value="NZ_FZML01000029.1"/>
</dbReference>
<dbReference type="CDD" id="cd06261">
    <property type="entry name" value="TM_PBP2"/>
    <property type="match status" value="1"/>
</dbReference>
<dbReference type="STRING" id="216.LS73_03960"/>
<sequence length="230" mass="26015">MDTSPFAAWRWTDTFNHINVFIDGFYLTLSVSLLALSIAIVLGIIHALMVTSKITILQIWARIYVEFFQNTPLLITLFFLYYVLPQIPLIGITLDVFSIGVLGIGTYHGAYMSEVFRSGIQAIPNGQFEAASSYGFTYFQKMIYIILPQTIIIVLPPCVNQAVNLIKNTSVLAIIAGAEIMYNADSYAQSSLNYAPAYVIAGILYFSTCYFLAMFMRRWEQKLKRKYSAR</sequence>
<evidence type="ECO:0000259" key="11">
    <source>
        <dbReference type="PROSITE" id="PS50928"/>
    </source>
</evidence>
<feature type="transmembrane region" description="Helical" evidence="10">
    <location>
        <begin position="195"/>
        <end position="216"/>
    </location>
</feature>
<evidence type="ECO:0000313" key="13">
    <source>
        <dbReference type="EMBL" id="TLE00356.1"/>
    </source>
</evidence>
<feature type="transmembrane region" description="Helical" evidence="10">
    <location>
        <begin position="25"/>
        <end position="51"/>
    </location>
</feature>
<comment type="similarity">
    <text evidence="3">Belongs to the binding-protein-dependent transport system permease family. HisMQ subfamily.</text>
</comment>
<keyword evidence="8 10" id="KW-1133">Transmembrane helix</keyword>
<evidence type="ECO:0000313" key="12">
    <source>
        <dbReference type="EMBL" id="STQ85862.1"/>
    </source>
</evidence>
<keyword evidence="15" id="KW-1185">Reference proteome</keyword>
<dbReference type="NCBIfam" id="TIGR01726">
    <property type="entry name" value="HEQRo_perm_3TM"/>
    <property type="match status" value="1"/>
</dbReference>
<dbReference type="InterPro" id="IPR043429">
    <property type="entry name" value="ArtM/GltK/GlnP/TcyL/YhdX-like"/>
</dbReference>
<keyword evidence="9 10" id="KW-0472">Membrane</keyword>
<dbReference type="PANTHER" id="PTHR30614:SF20">
    <property type="entry name" value="GLUTAMINE TRANSPORT SYSTEM PERMEASE PROTEIN GLNP"/>
    <property type="match status" value="1"/>
</dbReference>
<proteinExistence type="inferred from homology"/>
<feature type="transmembrane region" description="Helical" evidence="10">
    <location>
        <begin position="63"/>
        <end position="83"/>
    </location>
</feature>
<gene>
    <name evidence="12" type="primary">yecS</name>
    <name evidence="13" type="ORF">LS73_005070</name>
    <name evidence="12" type="ORF">NCTC12714_00650</name>
</gene>
<evidence type="ECO:0000256" key="5">
    <source>
        <dbReference type="ARBA" id="ARBA00022475"/>
    </source>
</evidence>
<reference evidence="13 14" key="1">
    <citation type="journal article" date="2014" name="Genome Announc.">
        <title>Draft genome sequences of eight enterohepatic helicobacter species isolated from both laboratory and wild rodents.</title>
        <authorList>
            <person name="Sheh A."/>
            <person name="Shen Z."/>
            <person name="Fox J.G."/>
        </authorList>
    </citation>
    <scope>NUCLEOTIDE SEQUENCE [LARGE SCALE GENOMIC DNA]</scope>
    <source>
        <strain evidence="13 14">ST1</strain>
    </source>
</reference>
<evidence type="ECO:0000256" key="8">
    <source>
        <dbReference type="ARBA" id="ARBA00022989"/>
    </source>
</evidence>
<evidence type="ECO:0000256" key="4">
    <source>
        <dbReference type="ARBA" id="ARBA00022448"/>
    </source>
</evidence>
<comment type="subcellular location">
    <subcellularLocation>
        <location evidence="2">Cell inner membrane</location>
        <topology evidence="2">Multi-pass membrane protein</topology>
    </subcellularLocation>
    <subcellularLocation>
        <location evidence="10">Cell membrane</location>
        <topology evidence="10">Multi-pass membrane protein</topology>
    </subcellularLocation>
</comment>
<protein>
    <submittedName>
        <fullName evidence="12">ABC-type amino-acid transporter permease</fullName>
    </submittedName>
    <submittedName>
        <fullName evidence="13">Amino acid ABC transporter permease</fullName>
    </submittedName>
</protein>
<dbReference type="Gene3D" id="1.10.3720.10">
    <property type="entry name" value="MetI-like"/>
    <property type="match status" value="1"/>
</dbReference>
<feature type="transmembrane region" description="Helical" evidence="10">
    <location>
        <begin position="142"/>
        <end position="163"/>
    </location>
</feature>
<dbReference type="GO" id="GO:0043190">
    <property type="term" value="C:ATP-binding cassette (ABC) transporter complex"/>
    <property type="evidence" value="ECO:0007669"/>
    <property type="project" value="InterPro"/>
</dbReference>
<evidence type="ECO:0000256" key="2">
    <source>
        <dbReference type="ARBA" id="ARBA00004429"/>
    </source>
</evidence>
<dbReference type="OrthoDB" id="92598at2"/>
<keyword evidence="6 10" id="KW-0812">Transmembrane</keyword>
<dbReference type="Proteomes" id="UP000029922">
    <property type="component" value="Unassembled WGS sequence"/>
</dbReference>
<dbReference type="InterPro" id="IPR035906">
    <property type="entry name" value="MetI-like_sf"/>
</dbReference>
<dbReference type="InterPro" id="IPR010065">
    <property type="entry name" value="AA_ABC_transptr_permease_3TM"/>
</dbReference>
<accession>A0A099TYZ0</accession>
<feature type="domain" description="ABC transmembrane type-1" evidence="11">
    <location>
        <begin position="25"/>
        <end position="216"/>
    </location>
</feature>
<dbReference type="Proteomes" id="UP000255139">
    <property type="component" value="Unassembled WGS sequence"/>
</dbReference>
<keyword evidence="4 10" id="KW-0813">Transport</keyword>